<proteinExistence type="predicted"/>
<dbReference type="EMBL" id="BMAV01025748">
    <property type="protein sequence ID" value="GFS44380.1"/>
    <property type="molecule type" value="Genomic_DNA"/>
</dbReference>
<reference evidence="2" key="1">
    <citation type="submission" date="2020-08" db="EMBL/GenBank/DDBJ databases">
        <title>Multicomponent nature underlies the extraordinary mechanical properties of spider dragline silk.</title>
        <authorList>
            <person name="Kono N."/>
            <person name="Nakamura H."/>
            <person name="Mori M."/>
            <person name="Yoshida Y."/>
            <person name="Ohtoshi R."/>
            <person name="Malay A.D."/>
            <person name="Moran D.A.P."/>
            <person name="Tomita M."/>
            <person name="Numata K."/>
            <person name="Arakawa K."/>
        </authorList>
    </citation>
    <scope>NUCLEOTIDE SEQUENCE</scope>
</reference>
<comment type="caution">
    <text evidence="2">The sequence shown here is derived from an EMBL/GenBank/DDBJ whole genome shotgun (WGS) entry which is preliminary data.</text>
</comment>
<dbReference type="AlphaFoldDB" id="A0A8X6JML6"/>
<sequence>GAKVVFATVRFPDENESPVQTGGVINGRDETSPDASPSVNLTDPVPVFSVTIPDDPVPAFPMSIPDYPEPEERDHSESSPNNRTIKLKFGRVCKTCQ</sequence>
<keyword evidence="3" id="KW-1185">Reference proteome</keyword>
<gene>
    <name evidence="2" type="ORF">TNIN_70471</name>
</gene>
<feature type="region of interest" description="Disordered" evidence="1">
    <location>
        <begin position="14"/>
        <end position="84"/>
    </location>
</feature>
<feature type="non-terminal residue" evidence="2">
    <location>
        <position position="1"/>
    </location>
</feature>
<evidence type="ECO:0000256" key="1">
    <source>
        <dbReference type="SAM" id="MobiDB-lite"/>
    </source>
</evidence>
<dbReference type="Proteomes" id="UP000886998">
    <property type="component" value="Unassembled WGS sequence"/>
</dbReference>
<evidence type="ECO:0000313" key="2">
    <source>
        <dbReference type="EMBL" id="GFS44380.1"/>
    </source>
</evidence>
<organism evidence="2 3">
    <name type="scientific">Trichonephila inaurata madagascariensis</name>
    <dbReference type="NCBI Taxonomy" id="2747483"/>
    <lineage>
        <taxon>Eukaryota</taxon>
        <taxon>Metazoa</taxon>
        <taxon>Ecdysozoa</taxon>
        <taxon>Arthropoda</taxon>
        <taxon>Chelicerata</taxon>
        <taxon>Arachnida</taxon>
        <taxon>Araneae</taxon>
        <taxon>Araneomorphae</taxon>
        <taxon>Entelegynae</taxon>
        <taxon>Araneoidea</taxon>
        <taxon>Nephilidae</taxon>
        <taxon>Trichonephila</taxon>
        <taxon>Trichonephila inaurata</taxon>
    </lineage>
</organism>
<protein>
    <submittedName>
        <fullName evidence="2">Uncharacterized protein</fullName>
    </submittedName>
</protein>
<dbReference type="OrthoDB" id="10495037at2759"/>
<accession>A0A8X6JML6</accession>
<evidence type="ECO:0000313" key="3">
    <source>
        <dbReference type="Proteomes" id="UP000886998"/>
    </source>
</evidence>
<name>A0A8X6JML6_9ARAC</name>